<name>B6K689_SCHJY</name>
<dbReference type="STRING" id="402676.B6K689"/>
<dbReference type="PRINTS" id="PR00363">
    <property type="entry name" value="CYTOCHROMEB5"/>
</dbReference>
<dbReference type="InterPro" id="IPR050668">
    <property type="entry name" value="Cytochrome_b5"/>
</dbReference>
<dbReference type="FunFam" id="3.10.120.10:FF:000002">
    <property type="entry name" value="Cytochrome b5 type B"/>
    <property type="match status" value="1"/>
</dbReference>
<evidence type="ECO:0000256" key="1">
    <source>
        <dbReference type="ARBA" id="ARBA00004308"/>
    </source>
</evidence>
<evidence type="ECO:0000256" key="6">
    <source>
        <dbReference type="ARBA" id="ARBA00023136"/>
    </source>
</evidence>
<feature type="transmembrane region" description="Helical" evidence="9">
    <location>
        <begin position="107"/>
        <end position="126"/>
    </location>
</feature>
<evidence type="ECO:0000256" key="3">
    <source>
        <dbReference type="ARBA" id="ARBA00022692"/>
    </source>
</evidence>
<evidence type="ECO:0000313" key="11">
    <source>
        <dbReference type="EMBL" id="EEB09043.1"/>
    </source>
</evidence>
<evidence type="ECO:0000256" key="8">
    <source>
        <dbReference type="ARBA" id="ARBA00043840"/>
    </source>
</evidence>
<dbReference type="JaponicusDB" id="SJAG_04217">
    <property type="gene designation" value="oca8"/>
</dbReference>
<dbReference type="eggNOG" id="KOG0537">
    <property type="taxonomic scope" value="Eukaryota"/>
</dbReference>
<dbReference type="InterPro" id="IPR018506">
    <property type="entry name" value="Cyt_B5_heme-BS"/>
</dbReference>
<keyword evidence="13" id="KW-1185">Reference proteome</keyword>
<evidence type="ECO:0000313" key="13">
    <source>
        <dbReference type="Proteomes" id="UP000001744"/>
    </source>
</evidence>
<keyword evidence="4 9" id="KW-0479">Metal-binding</keyword>
<dbReference type="OMA" id="DIMMEHA"/>
<comment type="subcellular location">
    <subcellularLocation>
        <location evidence="1">Endomembrane system</location>
    </subcellularLocation>
</comment>
<dbReference type="PANTHER" id="PTHR19359">
    <property type="entry name" value="CYTOCHROME B5"/>
    <property type="match status" value="1"/>
</dbReference>
<evidence type="ECO:0000256" key="5">
    <source>
        <dbReference type="ARBA" id="ARBA00023004"/>
    </source>
</evidence>
<dbReference type="OrthoDB" id="260519at2759"/>
<keyword evidence="5 9" id="KW-0408">Iron</keyword>
<keyword evidence="2 9" id="KW-0349">Heme</keyword>
<evidence type="ECO:0000259" key="10">
    <source>
        <dbReference type="PROSITE" id="PS50255"/>
    </source>
</evidence>
<protein>
    <submittedName>
        <fullName evidence="11">Cytochrome b5</fullName>
    </submittedName>
</protein>
<dbReference type="SUPFAM" id="SSF55856">
    <property type="entry name" value="Cytochrome b5-like heme/steroid binding domain"/>
    <property type="match status" value="1"/>
</dbReference>
<dbReference type="GO" id="GO:0046872">
    <property type="term" value="F:metal ion binding"/>
    <property type="evidence" value="ECO:0007669"/>
    <property type="project" value="UniProtKB-UniRule"/>
</dbReference>
<dbReference type="PROSITE" id="PS00191">
    <property type="entry name" value="CYTOCHROME_B5_1"/>
    <property type="match status" value="1"/>
</dbReference>
<dbReference type="HOGENOM" id="CLU_102602_3_2_1"/>
<accession>B6K689</accession>
<keyword evidence="3 9" id="KW-0812">Transmembrane</keyword>
<dbReference type="RefSeq" id="XP_002175336.1">
    <property type="nucleotide sequence ID" value="XM_002175300.2"/>
</dbReference>
<dbReference type="GeneID" id="7050612"/>
<evidence type="ECO:0000256" key="9">
    <source>
        <dbReference type="RuleBase" id="RU362121"/>
    </source>
</evidence>
<evidence type="ECO:0000313" key="12">
    <source>
        <dbReference type="JaponicusDB" id="SJAG_04217"/>
    </source>
</evidence>
<reference evidence="11 13" key="1">
    <citation type="journal article" date="2011" name="Science">
        <title>Comparative functional genomics of the fission yeasts.</title>
        <authorList>
            <person name="Rhind N."/>
            <person name="Chen Z."/>
            <person name="Yassour M."/>
            <person name="Thompson D.A."/>
            <person name="Haas B.J."/>
            <person name="Habib N."/>
            <person name="Wapinski I."/>
            <person name="Roy S."/>
            <person name="Lin M.F."/>
            <person name="Heiman D.I."/>
            <person name="Young S.K."/>
            <person name="Furuya K."/>
            <person name="Guo Y."/>
            <person name="Pidoux A."/>
            <person name="Chen H.M."/>
            <person name="Robbertse B."/>
            <person name="Goldberg J.M."/>
            <person name="Aoki K."/>
            <person name="Bayne E.H."/>
            <person name="Berlin A.M."/>
            <person name="Desjardins C.A."/>
            <person name="Dobbs E."/>
            <person name="Dukaj L."/>
            <person name="Fan L."/>
            <person name="FitzGerald M.G."/>
            <person name="French C."/>
            <person name="Gujja S."/>
            <person name="Hansen K."/>
            <person name="Keifenheim D."/>
            <person name="Levin J.Z."/>
            <person name="Mosher R.A."/>
            <person name="Mueller C.A."/>
            <person name="Pfiffner J."/>
            <person name="Priest M."/>
            <person name="Russ C."/>
            <person name="Smialowska A."/>
            <person name="Swoboda P."/>
            <person name="Sykes S.M."/>
            <person name="Vaughn M."/>
            <person name="Vengrova S."/>
            <person name="Yoder R."/>
            <person name="Zeng Q."/>
            <person name="Allshire R."/>
            <person name="Baulcombe D."/>
            <person name="Birren B.W."/>
            <person name="Brown W."/>
            <person name="Ekwall K."/>
            <person name="Kellis M."/>
            <person name="Leatherwood J."/>
            <person name="Levin H."/>
            <person name="Margalit H."/>
            <person name="Martienssen R."/>
            <person name="Nieduszynski C.A."/>
            <person name="Spatafora J.W."/>
            <person name="Friedman N."/>
            <person name="Dalgaard J.Z."/>
            <person name="Baumann P."/>
            <person name="Niki H."/>
            <person name="Regev A."/>
            <person name="Nusbaum C."/>
        </authorList>
    </citation>
    <scope>NUCLEOTIDE SEQUENCE [LARGE SCALE GENOMIC DNA]</scope>
    <source>
        <strain evidence="13">yFS275 / FY16936</strain>
    </source>
</reference>
<proteinExistence type="inferred from homology"/>
<keyword evidence="9" id="KW-1133">Transmembrane helix</keyword>
<feature type="domain" description="Cytochrome b5 heme-binding" evidence="10">
    <location>
        <begin position="2"/>
        <end position="78"/>
    </location>
</feature>
<dbReference type="Pfam" id="PF00173">
    <property type="entry name" value="Cyt-b5"/>
    <property type="match status" value="1"/>
</dbReference>
<organism evidence="11 13">
    <name type="scientific">Schizosaccharomyces japonicus (strain yFS275 / FY16936)</name>
    <name type="common">Fission yeast</name>
    <dbReference type="NCBI Taxonomy" id="402676"/>
    <lineage>
        <taxon>Eukaryota</taxon>
        <taxon>Fungi</taxon>
        <taxon>Dikarya</taxon>
        <taxon>Ascomycota</taxon>
        <taxon>Taphrinomycotina</taxon>
        <taxon>Schizosaccharomycetes</taxon>
        <taxon>Schizosaccharomycetales</taxon>
        <taxon>Schizosaccharomycetaceae</taxon>
        <taxon>Schizosaccharomyces</taxon>
    </lineage>
</organism>
<dbReference type="PROSITE" id="PS50255">
    <property type="entry name" value="CYTOCHROME_B5_2"/>
    <property type="match status" value="1"/>
</dbReference>
<evidence type="ECO:0000256" key="7">
    <source>
        <dbReference type="ARBA" id="ARBA00038168"/>
    </source>
</evidence>
<dbReference type="InterPro" id="IPR036400">
    <property type="entry name" value="Cyt_B5-like_heme/steroid_sf"/>
</dbReference>
<dbReference type="VEuPathDB" id="FungiDB:SJAG_04217"/>
<gene>
    <name evidence="12" type="primary">oca8</name>
    <name evidence="11" type="ORF">SJAG_04217</name>
</gene>
<dbReference type="AlphaFoldDB" id="B6K689"/>
<dbReference type="PANTHER" id="PTHR19359:SF147">
    <property type="entry name" value="CYTOCHROME B5 2-RELATED"/>
    <property type="match status" value="1"/>
</dbReference>
<evidence type="ECO:0000256" key="4">
    <source>
        <dbReference type="ARBA" id="ARBA00022723"/>
    </source>
</evidence>
<dbReference type="InterPro" id="IPR001199">
    <property type="entry name" value="Cyt_B5-like_heme/steroid-bd"/>
</dbReference>
<sequence>MTKEITVEEVMKHNTKDDLYMVIRDNVYDVTKFIDSHPGGEEVLIDVAGRDATGSFEDVGHSEDAQDILKGLFVGKLKRVEGGPELPKGSANLGGEHHSSEQHVNPFMWVIVGAMVVAYIAFRMYFLK</sequence>
<dbReference type="GO" id="GO:0020037">
    <property type="term" value="F:heme binding"/>
    <property type="evidence" value="ECO:0000318"/>
    <property type="project" value="GO_Central"/>
</dbReference>
<evidence type="ECO:0000256" key="2">
    <source>
        <dbReference type="ARBA" id="ARBA00022617"/>
    </source>
</evidence>
<dbReference type="EMBL" id="KE651167">
    <property type="protein sequence ID" value="EEB09043.1"/>
    <property type="molecule type" value="Genomic_DNA"/>
</dbReference>
<dbReference type="SMART" id="SM01117">
    <property type="entry name" value="Cyt-b5"/>
    <property type="match status" value="1"/>
</dbReference>
<dbReference type="GO" id="GO:0005789">
    <property type="term" value="C:endoplasmic reticulum membrane"/>
    <property type="evidence" value="ECO:0000318"/>
    <property type="project" value="GO_Central"/>
</dbReference>
<dbReference type="Gene3D" id="3.10.120.10">
    <property type="entry name" value="Cytochrome b5-like heme/steroid binding domain"/>
    <property type="match status" value="1"/>
</dbReference>
<comment type="similarity">
    <text evidence="7 9">Belongs to the cytochrome b5 family.</text>
</comment>
<dbReference type="Proteomes" id="UP000001744">
    <property type="component" value="Unassembled WGS sequence"/>
</dbReference>
<comment type="function">
    <text evidence="8">Membrane bound hemoprotein which function as an electron carrier for several membrane bound oxygenases.</text>
</comment>
<keyword evidence="6 9" id="KW-0472">Membrane</keyword>